<feature type="domain" description="Xylose isomerase-like TIM barrel" evidence="1">
    <location>
        <begin position="19"/>
        <end position="303"/>
    </location>
</feature>
<dbReference type="InterPro" id="IPR050312">
    <property type="entry name" value="IolE/XylAMocC-like"/>
</dbReference>
<keyword evidence="3" id="KW-1185">Reference proteome</keyword>
<dbReference type="RefSeq" id="WP_046801115.1">
    <property type="nucleotide sequence ID" value="NZ_LT009724.1"/>
</dbReference>
<proteinExistence type="predicted"/>
<evidence type="ECO:0000313" key="2">
    <source>
        <dbReference type="EMBL" id="CUX57360.1"/>
    </source>
</evidence>
<dbReference type="PANTHER" id="PTHR12110">
    <property type="entry name" value="HYDROXYPYRUVATE ISOMERASE"/>
    <property type="match status" value="1"/>
</dbReference>
<dbReference type="STRING" id="1183432.AGR3A_Lc140345"/>
<dbReference type="PANTHER" id="PTHR12110:SF21">
    <property type="entry name" value="XYLOSE ISOMERASE-LIKE TIM BARREL DOMAIN-CONTAINING PROTEIN"/>
    <property type="match status" value="1"/>
</dbReference>
<dbReference type="EMBL" id="FBWK01000050">
    <property type="protein sequence ID" value="CUX57360.1"/>
    <property type="molecule type" value="Genomic_DNA"/>
</dbReference>
<dbReference type="InterPro" id="IPR036237">
    <property type="entry name" value="Xyl_isomerase-like_sf"/>
</dbReference>
<name>A0A1S7RTJ1_9HYPH</name>
<evidence type="ECO:0000313" key="3">
    <source>
        <dbReference type="Proteomes" id="UP000191988"/>
    </source>
</evidence>
<protein>
    <recommendedName>
        <fullName evidence="1">Xylose isomerase-like TIM barrel domain-containing protein</fullName>
    </recommendedName>
</protein>
<organism evidence="2 3">
    <name type="scientific">Agrobacterium tomkonis CFBP 6623</name>
    <dbReference type="NCBI Taxonomy" id="1183432"/>
    <lineage>
        <taxon>Bacteria</taxon>
        <taxon>Pseudomonadati</taxon>
        <taxon>Pseudomonadota</taxon>
        <taxon>Alphaproteobacteria</taxon>
        <taxon>Hyphomicrobiales</taxon>
        <taxon>Rhizobiaceae</taxon>
        <taxon>Rhizobium/Agrobacterium group</taxon>
        <taxon>Agrobacterium</taxon>
        <taxon>Agrobacterium tumefaciens complex</taxon>
    </lineage>
</organism>
<evidence type="ECO:0000259" key="1">
    <source>
        <dbReference type="Pfam" id="PF01261"/>
    </source>
</evidence>
<dbReference type="AlphaFoldDB" id="A0A1S7RTJ1"/>
<dbReference type="SUPFAM" id="SSF51658">
    <property type="entry name" value="Xylose isomerase-like"/>
    <property type="match status" value="1"/>
</dbReference>
<dbReference type="InterPro" id="IPR013022">
    <property type="entry name" value="Xyl_isomerase-like_TIM-brl"/>
</dbReference>
<reference evidence="3" key="1">
    <citation type="submission" date="2016-01" db="EMBL/GenBank/DDBJ databases">
        <authorList>
            <person name="Regsiter A."/>
            <person name="william w."/>
        </authorList>
    </citation>
    <scope>NUCLEOTIDE SEQUENCE [LARGE SCALE GENOMIC DNA]</scope>
    <source>
        <strain evidence="3">CFBP 6623</strain>
    </source>
</reference>
<gene>
    <name evidence="2" type="ORF">AGR3A_Lc140345</name>
</gene>
<dbReference type="Proteomes" id="UP000191988">
    <property type="component" value="Unassembled WGS sequence"/>
</dbReference>
<sequence>MKIGLNTDGFGALPLAACLDQIAELGLTHVEFGLGGWSSAPHVDIADLLAHTASRDRLKGMLKERNLQISALNCSGNPLHPGKIGIDDGKLAYDTLELAALLGVERIVMMSGLPAGGAEDRNPNWITSSWPLEAMEMLEWQWSERVLPFWRKFAAAAAEKGLKICVEQHGRQCVYNSESFFRLRDAVGPTVGVNFDPSHLIWMGGDPISAIEALGECIYHVHGKDSRIELRARIDGLLDTKHVMPVEGRSWNFVSLGHGTAVHGWLDIIRALRKAGYDDVISIENEDYSMPPLEAVATSATTLRFCIEQSAGVK</sequence>
<accession>A0A1S7RTJ1</accession>
<dbReference type="Pfam" id="PF01261">
    <property type="entry name" value="AP_endonuc_2"/>
    <property type="match status" value="1"/>
</dbReference>
<dbReference type="Gene3D" id="3.20.20.150">
    <property type="entry name" value="Divalent-metal-dependent TIM barrel enzymes"/>
    <property type="match status" value="1"/>
</dbReference>